<dbReference type="AlphaFoldDB" id="A0A645I996"/>
<comment type="caution">
    <text evidence="1">The sequence shown here is derived from an EMBL/GenBank/DDBJ whole genome shotgun (WGS) entry which is preliminary data.</text>
</comment>
<organism evidence="1">
    <name type="scientific">bioreactor metagenome</name>
    <dbReference type="NCBI Taxonomy" id="1076179"/>
    <lineage>
        <taxon>unclassified sequences</taxon>
        <taxon>metagenomes</taxon>
        <taxon>ecological metagenomes</taxon>
    </lineage>
</organism>
<protein>
    <submittedName>
        <fullName evidence="1">Uncharacterized protein</fullName>
    </submittedName>
</protein>
<proteinExistence type="predicted"/>
<sequence>MDLTGLVVEVPHLATVIQAIADGFGRVDDRSSADCQNKVHSFLFAELDALMDFAQPGVRYDTSQRDIIDSLLGKGCGYSLKQS</sequence>
<accession>A0A645I996</accession>
<dbReference type="EMBL" id="VSSQ01109790">
    <property type="protein sequence ID" value="MPN47917.1"/>
    <property type="molecule type" value="Genomic_DNA"/>
</dbReference>
<name>A0A645I996_9ZZZZ</name>
<gene>
    <name evidence="1" type="ORF">SDC9_195521</name>
</gene>
<evidence type="ECO:0000313" key="1">
    <source>
        <dbReference type="EMBL" id="MPN47917.1"/>
    </source>
</evidence>
<reference evidence="1" key="1">
    <citation type="submission" date="2019-08" db="EMBL/GenBank/DDBJ databases">
        <authorList>
            <person name="Kucharzyk K."/>
            <person name="Murdoch R.W."/>
            <person name="Higgins S."/>
            <person name="Loffler F."/>
        </authorList>
    </citation>
    <scope>NUCLEOTIDE SEQUENCE</scope>
</reference>